<dbReference type="Proteomes" id="UP000013270">
    <property type="component" value="Unassembled WGS sequence"/>
</dbReference>
<dbReference type="HOGENOM" id="CLU_2662655_0_0_6"/>
<reference evidence="1 2" key="1">
    <citation type="submission" date="2013-02" db="EMBL/GenBank/DDBJ databases">
        <title>The Genome Sequence of Acinetobacter bereziniae NIPH 3.</title>
        <authorList>
            <consortium name="The Broad Institute Genome Sequencing Platform"/>
            <consortium name="The Broad Institute Genome Sequencing Center for Infectious Disease"/>
            <person name="Cerqueira G."/>
            <person name="Feldgarden M."/>
            <person name="Courvalin P."/>
            <person name="Perichon B."/>
            <person name="Grillot-Courvalin C."/>
            <person name="Clermont D."/>
            <person name="Rocha E."/>
            <person name="Yoon E.-J."/>
            <person name="Nemec A."/>
            <person name="Walker B."/>
            <person name="Young S.K."/>
            <person name="Zeng Q."/>
            <person name="Gargeya S."/>
            <person name="Fitzgerald M."/>
            <person name="Haas B."/>
            <person name="Abouelleil A."/>
            <person name="Alvarado L."/>
            <person name="Arachchi H.M."/>
            <person name="Berlin A.M."/>
            <person name="Chapman S.B."/>
            <person name="Dewar J."/>
            <person name="Goldberg J."/>
            <person name="Griggs A."/>
            <person name="Gujja S."/>
            <person name="Hansen M."/>
            <person name="Howarth C."/>
            <person name="Imamovic A."/>
            <person name="Larimer J."/>
            <person name="McCowan C."/>
            <person name="Murphy C."/>
            <person name="Neiman D."/>
            <person name="Pearson M."/>
            <person name="Priest M."/>
            <person name="Roberts A."/>
            <person name="Saif S."/>
            <person name="Shea T."/>
            <person name="Sisk P."/>
            <person name="Sykes S."/>
            <person name="Wortman J."/>
            <person name="Nusbaum C."/>
            <person name="Birren B."/>
        </authorList>
    </citation>
    <scope>NUCLEOTIDE SEQUENCE [LARGE SCALE GENOMIC DNA]</scope>
    <source>
        <strain evidence="1 2">NIPH 3</strain>
    </source>
</reference>
<evidence type="ECO:0000313" key="1">
    <source>
        <dbReference type="EMBL" id="ENV20943.1"/>
    </source>
</evidence>
<dbReference type="RefSeq" id="WP_004831621.1">
    <property type="nucleotide sequence ID" value="NZ_KB849468.1"/>
</dbReference>
<protein>
    <submittedName>
        <fullName evidence="1">Uncharacterized protein</fullName>
    </submittedName>
</protein>
<proteinExistence type="predicted"/>
<organism evidence="1 2">
    <name type="scientific">Acinetobacter bereziniae NIPH 3</name>
    <dbReference type="NCBI Taxonomy" id="1217651"/>
    <lineage>
        <taxon>Bacteria</taxon>
        <taxon>Pseudomonadati</taxon>
        <taxon>Pseudomonadota</taxon>
        <taxon>Gammaproteobacteria</taxon>
        <taxon>Moraxellales</taxon>
        <taxon>Moraxellaceae</taxon>
        <taxon>Acinetobacter</taxon>
    </lineage>
</organism>
<comment type="caution">
    <text evidence="1">The sequence shown here is derived from an EMBL/GenBank/DDBJ whole genome shotgun (WGS) entry which is preliminary data.</text>
</comment>
<dbReference type="EMBL" id="APPK01000045">
    <property type="protein sequence ID" value="ENV20943.1"/>
    <property type="molecule type" value="Genomic_DNA"/>
</dbReference>
<dbReference type="PATRIC" id="fig|1217651.3.peg.3037"/>
<evidence type="ECO:0000313" key="2">
    <source>
        <dbReference type="Proteomes" id="UP000013270"/>
    </source>
</evidence>
<dbReference type="AlphaFoldDB" id="N8YMZ7"/>
<sequence>MITSKRTFKTTDVEVEVNTVTNTGKFIARGLANPPSGAEVQGTFKIEGFKVGSFSIEPSGTVLNVITKNFGLTVE</sequence>
<gene>
    <name evidence="1" type="ORF">F963_03074</name>
</gene>
<name>N8YMZ7_ACIBZ</name>
<accession>N8YMZ7</accession>